<evidence type="ECO:0000256" key="1">
    <source>
        <dbReference type="SAM" id="MobiDB-lite"/>
    </source>
</evidence>
<feature type="region of interest" description="Disordered" evidence="1">
    <location>
        <begin position="78"/>
        <end position="102"/>
    </location>
</feature>
<dbReference type="Proteomes" id="UP001281410">
    <property type="component" value="Unassembled WGS sequence"/>
</dbReference>
<dbReference type="EMBL" id="JANJYJ010000004">
    <property type="protein sequence ID" value="KAK3218581.1"/>
    <property type="molecule type" value="Genomic_DNA"/>
</dbReference>
<evidence type="ECO:0000313" key="2">
    <source>
        <dbReference type="EMBL" id="KAK3218581.1"/>
    </source>
</evidence>
<organism evidence="2 3">
    <name type="scientific">Dipteronia sinensis</name>
    <dbReference type="NCBI Taxonomy" id="43782"/>
    <lineage>
        <taxon>Eukaryota</taxon>
        <taxon>Viridiplantae</taxon>
        <taxon>Streptophyta</taxon>
        <taxon>Embryophyta</taxon>
        <taxon>Tracheophyta</taxon>
        <taxon>Spermatophyta</taxon>
        <taxon>Magnoliopsida</taxon>
        <taxon>eudicotyledons</taxon>
        <taxon>Gunneridae</taxon>
        <taxon>Pentapetalae</taxon>
        <taxon>rosids</taxon>
        <taxon>malvids</taxon>
        <taxon>Sapindales</taxon>
        <taxon>Sapindaceae</taxon>
        <taxon>Hippocastanoideae</taxon>
        <taxon>Acereae</taxon>
        <taxon>Dipteronia</taxon>
    </lineage>
</organism>
<reference evidence="2" key="1">
    <citation type="journal article" date="2023" name="Plant J.">
        <title>Genome sequences and population genomics provide insights into the demographic history, inbreeding, and mutation load of two 'living fossil' tree species of Dipteronia.</title>
        <authorList>
            <person name="Feng Y."/>
            <person name="Comes H.P."/>
            <person name="Chen J."/>
            <person name="Zhu S."/>
            <person name="Lu R."/>
            <person name="Zhang X."/>
            <person name="Li P."/>
            <person name="Qiu J."/>
            <person name="Olsen K.M."/>
            <person name="Qiu Y."/>
        </authorList>
    </citation>
    <scope>NUCLEOTIDE SEQUENCE</scope>
    <source>
        <strain evidence="2">NBL</strain>
    </source>
</reference>
<dbReference type="AlphaFoldDB" id="A0AAE0AIG9"/>
<comment type="caution">
    <text evidence="2">The sequence shown here is derived from an EMBL/GenBank/DDBJ whole genome shotgun (WGS) entry which is preliminary data.</text>
</comment>
<sequence>MRKTASPSIRLGRDLDPVCSMHATYIAEELKVTSFYSGLTSITQMLVNNACGGTIVDKRVIEAREILEKLALNSKVEEPPKLLVDRQQQQQQQSDNIQGYDN</sequence>
<proteinExistence type="predicted"/>
<keyword evidence="3" id="KW-1185">Reference proteome</keyword>
<accession>A0AAE0AIG9</accession>
<name>A0AAE0AIG9_9ROSI</name>
<gene>
    <name evidence="2" type="ORF">Dsin_012551</name>
</gene>
<protein>
    <submittedName>
        <fullName evidence="2">Uncharacterized protein</fullName>
    </submittedName>
</protein>
<evidence type="ECO:0000313" key="3">
    <source>
        <dbReference type="Proteomes" id="UP001281410"/>
    </source>
</evidence>